<name>A0A645F0U4_9ZZZZ</name>
<dbReference type="Pfam" id="PF14286">
    <property type="entry name" value="DHHW"/>
    <property type="match status" value="1"/>
</dbReference>
<accession>A0A645F0U4</accession>
<dbReference type="AlphaFoldDB" id="A0A645F0U4"/>
<protein>
    <recommendedName>
        <fullName evidence="2">AlgX/AlgJ SGNH hydrolase-like domain-containing protein</fullName>
    </recommendedName>
</protein>
<gene>
    <name evidence="1" type="ORF">SDC9_155089</name>
</gene>
<reference evidence="1" key="1">
    <citation type="submission" date="2019-08" db="EMBL/GenBank/DDBJ databases">
        <authorList>
            <person name="Kucharzyk K."/>
            <person name="Murdoch R.W."/>
            <person name="Higgins S."/>
            <person name="Loffler F."/>
        </authorList>
    </citation>
    <scope>NUCLEOTIDE SEQUENCE</scope>
</reference>
<evidence type="ECO:0008006" key="2">
    <source>
        <dbReference type="Google" id="ProtNLM"/>
    </source>
</evidence>
<sequence>MSFKTSLELSLGKKEINNVYICGDGYFMDVYNGIKNEDSIVKAFNELTKSVKNAKVNLMLVPTAVTIYSDKLPKNIKHVSQLTDIQEIYGRVHCNTIDVYNALMAQRDRFNLFYKYDHHWTTYAAYYAYVEYCKNIGIDYLNMDEFNVEKVCSDFKGTTYSKVNQYSVKGDPIYVFYQNNLNITVDYIDTQETKNSLYALSYLDQKDKYSLFLDNIHTLTEITNKNIDSDDELVLIKDSYANSMVPFLINHYKKIYVIDPRSYMDTMSDFINEHSQVKEVLVLYNMDTIDSDTGVRSIY</sequence>
<proteinExistence type="predicted"/>
<dbReference type="InterPro" id="IPR025945">
    <property type="entry name" value="DHHW"/>
</dbReference>
<dbReference type="EMBL" id="VSSQ01053817">
    <property type="protein sequence ID" value="MPN07817.1"/>
    <property type="molecule type" value="Genomic_DNA"/>
</dbReference>
<evidence type="ECO:0000313" key="1">
    <source>
        <dbReference type="EMBL" id="MPN07817.1"/>
    </source>
</evidence>
<comment type="caution">
    <text evidence="1">The sequence shown here is derived from an EMBL/GenBank/DDBJ whole genome shotgun (WGS) entry which is preliminary data.</text>
</comment>
<organism evidence="1">
    <name type="scientific">bioreactor metagenome</name>
    <dbReference type="NCBI Taxonomy" id="1076179"/>
    <lineage>
        <taxon>unclassified sequences</taxon>
        <taxon>metagenomes</taxon>
        <taxon>ecological metagenomes</taxon>
    </lineage>
</organism>